<dbReference type="Pfam" id="PF07839">
    <property type="entry name" value="CaM_binding"/>
    <property type="match status" value="1"/>
</dbReference>
<evidence type="ECO:0000313" key="3">
    <source>
        <dbReference type="RefSeq" id="XP_018845634.2"/>
    </source>
</evidence>
<dbReference type="GO" id="GO:0005516">
    <property type="term" value="F:calmodulin binding"/>
    <property type="evidence" value="ECO:0007669"/>
    <property type="project" value="InterPro"/>
</dbReference>
<dbReference type="AlphaFoldDB" id="A0A2I4GP19"/>
<feature type="compositionally biased region" description="Basic and acidic residues" evidence="1">
    <location>
        <begin position="298"/>
        <end position="311"/>
    </location>
</feature>
<dbReference type="SMART" id="SM01054">
    <property type="entry name" value="CaM_binding"/>
    <property type="match status" value="1"/>
</dbReference>
<reference evidence="3" key="1">
    <citation type="submission" date="2025-08" db="UniProtKB">
        <authorList>
            <consortium name="RefSeq"/>
        </authorList>
    </citation>
    <scope>IDENTIFICATION</scope>
    <source>
        <tissue evidence="3">Leaves</tissue>
    </source>
</reference>
<name>A0A2I4GP19_JUGRE</name>
<feature type="compositionally biased region" description="Basic and acidic residues" evidence="1">
    <location>
        <begin position="101"/>
        <end position="112"/>
    </location>
</feature>
<dbReference type="KEGG" id="jre:109009569"/>
<accession>A0A2I4GP19</accession>
<evidence type="ECO:0000256" key="1">
    <source>
        <dbReference type="SAM" id="MobiDB-lite"/>
    </source>
</evidence>
<feature type="compositionally biased region" description="Basic and acidic residues" evidence="1">
    <location>
        <begin position="339"/>
        <end position="356"/>
    </location>
</feature>
<feature type="compositionally biased region" description="Polar residues" evidence="1">
    <location>
        <begin position="127"/>
        <end position="141"/>
    </location>
</feature>
<feature type="compositionally biased region" description="Polar residues" evidence="1">
    <location>
        <begin position="236"/>
        <end position="247"/>
    </location>
</feature>
<dbReference type="InterPro" id="IPR012417">
    <property type="entry name" value="CaM-bd_dom_pln"/>
</dbReference>
<dbReference type="GeneID" id="109009569"/>
<protein>
    <submittedName>
        <fullName evidence="3">Suppressor protein SRP40-like</fullName>
    </submittedName>
</protein>
<keyword evidence="2" id="KW-1185">Reference proteome</keyword>
<dbReference type="RefSeq" id="XP_018845634.2">
    <property type="nucleotide sequence ID" value="XM_018990089.2"/>
</dbReference>
<feature type="region of interest" description="Disordered" evidence="1">
    <location>
        <begin position="157"/>
        <end position="176"/>
    </location>
</feature>
<dbReference type="PANTHER" id="PTHR33349:SF20">
    <property type="entry name" value="CHROMO DOMAIN CEC-LIKE PROTEIN"/>
    <property type="match status" value="1"/>
</dbReference>
<organism evidence="2 3">
    <name type="scientific">Juglans regia</name>
    <name type="common">English walnut</name>
    <dbReference type="NCBI Taxonomy" id="51240"/>
    <lineage>
        <taxon>Eukaryota</taxon>
        <taxon>Viridiplantae</taxon>
        <taxon>Streptophyta</taxon>
        <taxon>Embryophyta</taxon>
        <taxon>Tracheophyta</taxon>
        <taxon>Spermatophyta</taxon>
        <taxon>Magnoliopsida</taxon>
        <taxon>eudicotyledons</taxon>
        <taxon>Gunneridae</taxon>
        <taxon>Pentapetalae</taxon>
        <taxon>rosids</taxon>
        <taxon>fabids</taxon>
        <taxon>Fagales</taxon>
        <taxon>Juglandaceae</taxon>
        <taxon>Juglans</taxon>
    </lineage>
</organism>
<feature type="region of interest" description="Disordered" evidence="1">
    <location>
        <begin position="1"/>
        <end position="150"/>
    </location>
</feature>
<sequence length="441" mass="47775">MATTKGKVLGSSNLGKEKRTAVPSNSRTASAAAATTTKSRATTTSSTHHKASSSSTTDKKQVPSYLKPTLSSRTESFKYVIKKSGPEDTQQKVTPTYIRRRSFDKPQSDSRLRSALVSPGPRVRTPTVRSTSFSPRSTATSLEPCGERTPKKTLIKAGRAQASHAKTTKKSTNPVAKKEINAASVSTEAPKINVDTTDSLSHQSVEDDGDFLVREVEEVVKVEGEGAGEVLKYENDQQTDVADSEVNNGEDDEKHESCNIPEVSEEMSTNLDAQNIEEDGDKIPEEKAENPPEGEVDNGSKDESNESHQEESTVASEARVEVKEDIKGEDQDAEDRDSGDENKNIEDNSVDEKEGMDGESEGLNSKEGEDVLEGGVEETKPVVAASTASSNRQFGQVKKESQAYNDVIEETASKLLEERKNKVRALVGAFETVIDKEASSK</sequence>
<feature type="compositionally biased region" description="Polar residues" evidence="1">
    <location>
        <begin position="194"/>
        <end position="203"/>
    </location>
</feature>
<dbReference type="STRING" id="51240.A0A2I4GP19"/>
<gene>
    <name evidence="3" type="primary">LOC109009569</name>
</gene>
<feature type="region of interest" description="Disordered" evidence="1">
    <location>
        <begin position="182"/>
        <end position="208"/>
    </location>
</feature>
<dbReference type="OrthoDB" id="1939646at2759"/>
<feature type="compositionally biased region" description="Basic and acidic residues" evidence="1">
    <location>
        <begin position="281"/>
        <end position="290"/>
    </location>
</feature>
<dbReference type="PANTHER" id="PTHR33349">
    <property type="entry name" value="EMB|CAB62594.1"/>
    <property type="match status" value="1"/>
</dbReference>
<feature type="region of interest" description="Disordered" evidence="1">
    <location>
        <begin position="223"/>
        <end position="374"/>
    </location>
</feature>
<feature type="compositionally biased region" description="Low complexity" evidence="1">
    <location>
        <begin position="26"/>
        <end position="56"/>
    </location>
</feature>
<evidence type="ECO:0000313" key="2">
    <source>
        <dbReference type="Proteomes" id="UP000235220"/>
    </source>
</evidence>
<feature type="compositionally biased region" description="Basic and acidic residues" evidence="1">
    <location>
        <begin position="318"/>
        <end position="330"/>
    </location>
</feature>
<proteinExistence type="predicted"/>
<dbReference type="Proteomes" id="UP000235220">
    <property type="component" value="Chromosome 11"/>
</dbReference>
<dbReference type="Gramene" id="Jr11_27890_p1">
    <property type="protein sequence ID" value="cds.Jr11_27890_p1"/>
    <property type="gene ID" value="Jr11_27890"/>
</dbReference>